<keyword evidence="6" id="KW-0119">Carbohydrate metabolism</keyword>
<dbReference type="GO" id="GO:0005975">
    <property type="term" value="P:carbohydrate metabolic process"/>
    <property type="evidence" value="ECO:0007669"/>
    <property type="project" value="InterPro"/>
</dbReference>
<dbReference type="GO" id="GO:0004134">
    <property type="term" value="F:4-alpha-glucanotransferase activity"/>
    <property type="evidence" value="ECO:0007669"/>
    <property type="project" value="UniProtKB-EC"/>
</dbReference>
<proteinExistence type="inferred from homology"/>
<dbReference type="Pfam" id="PF02446">
    <property type="entry name" value="Glyco_hydro_77"/>
    <property type="match status" value="1"/>
</dbReference>
<evidence type="ECO:0000313" key="9">
    <source>
        <dbReference type="EMBL" id="VAX11032.1"/>
    </source>
</evidence>
<dbReference type="PANTHER" id="PTHR32438">
    <property type="entry name" value="4-ALPHA-GLUCANOTRANSFERASE DPE1, CHLOROPLASTIC/AMYLOPLASTIC"/>
    <property type="match status" value="1"/>
</dbReference>
<reference evidence="9" key="1">
    <citation type="submission" date="2018-06" db="EMBL/GenBank/DDBJ databases">
        <authorList>
            <person name="Zhirakovskaya E."/>
        </authorList>
    </citation>
    <scope>NUCLEOTIDE SEQUENCE</scope>
</reference>
<evidence type="ECO:0000256" key="7">
    <source>
        <dbReference type="ARBA" id="ARBA00031423"/>
    </source>
</evidence>
<dbReference type="EC" id="2.4.1.25" evidence="3"/>
<dbReference type="SUPFAM" id="SSF51445">
    <property type="entry name" value="(Trans)glycosidases"/>
    <property type="match status" value="1"/>
</dbReference>
<evidence type="ECO:0000256" key="3">
    <source>
        <dbReference type="ARBA" id="ARBA00012560"/>
    </source>
</evidence>
<dbReference type="PANTHER" id="PTHR32438:SF5">
    <property type="entry name" value="4-ALPHA-GLUCANOTRANSFERASE DPE1, CHLOROPLASTIC_AMYLOPLASTIC"/>
    <property type="match status" value="1"/>
</dbReference>
<keyword evidence="4 9" id="KW-0328">Glycosyltransferase</keyword>
<sequence>MFETGERCIDRRRAGVLLHITSLPGLTATGDFGSAAKHFVDFLQSAGFSVWQTLPVGPTQTDGSPYQSSSVHAGNPRLISLEPLVARGWLDVEILEQGAVSDKHKRAALYAAWEKFNQDASKEASLALSSFIAEHHFWLQDYTLFQALHEEHQCGWWEWPEQLRHREPLAMAQGRARLASKIDYLCFEQFLFFSQWLELKQYANERGIELFGDLPIFVAHDSAEVWANQEMFYLDETGQPSVVAGVPPDCFSELGQRWGNPIYRWDQMQEDGFTFWVDRMKTQLHMFDLIRIDHFRGFESYWEIPAEEEHAIRGRWVKAPGDELFKRLYEVYGSLPLVAEDLGIITPEVKAMREKYRLPGMKILQFAFSGDPDNPYLPYNQSTNAVVYTGTHDNDTSLGWYLSLNTEGRRYVDEYLGRSREIMPWPLIRCALASRARLAILPMQDILALDGRHRMNLPGTTEGNWNWRFSWDQIEPDLADRLRRRVEMYGRLR</sequence>
<gene>
    <name evidence="9" type="ORF">MNBD_GAMMA26-1846</name>
</gene>
<evidence type="ECO:0000256" key="2">
    <source>
        <dbReference type="ARBA" id="ARBA00005684"/>
    </source>
</evidence>
<evidence type="ECO:0000256" key="5">
    <source>
        <dbReference type="ARBA" id="ARBA00022679"/>
    </source>
</evidence>
<keyword evidence="5 9" id="KW-0808">Transferase</keyword>
<evidence type="ECO:0000256" key="6">
    <source>
        <dbReference type="ARBA" id="ARBA00023277"/>
    </source>
</evidence>
<organism evidence="9">
    <name type="scientific">hydrothermal vent metagenome</name>
    <dbReference type="NCBI Taxonomy" id="652676"/>
    <lineage>
        <taxon>unclassified sequences</taxon>
        <taxon>metagenomes</taxon>
        <taxon>ecological metagenomes</taxon>
    </lineage>
</organism>
<dbReference type="Gene3D" id="3.20.20.80">
    <property type="entry name" value="Glycosidases"/>
    <property type="match status" value="1"/>
</dbReference>
<comment type="similarity">
    <text evidence="2">Belongs to the disproportionating enzyme family.</text>
</comment>
<protein>
    <recommendedName>
        <fullName evidence="3">4-alpha-glucanotransferase</fullName>
        <ecNumber evidence="3">2.4.1.25</ecNumber>
    </recommendedName>
    <alternativeName>
        <fullName evidence="7">Amylomaltase</fullName>
    </alternativeName>
    <alternativeName>
        <fullName evidence="8">Disproportionating enzyme</fullName>
    </alternativeName>
</protein>
<name>A0A3B1B4G5_9ZZZZ</name>
<dbReference type="InterPro" id="IPR017853">
    <property type="entry name" value="GH"/>
</dbReference>
<evidence type="ECO:0000256" key="4">
    <source>
        <dbReference type="ARBA" id="ARBA00022676"/>
    </source>
</evidence>
<comment type="catalytic activity">
    <reaction evidence="1">
        <text>Transfers a segment of a (1-&gt;4)-alpha-D-glucan to a new position in an acceptor, which may be glucose or a (1-&gt;4)-alpha-D-glucan.</text>
        <dbReference type="EC" id="2.4.1.25"/>
    </reaction>
</comment>
<evidence type="ECO:0000256" key="1">
    <source>
        <dbReference type="ARBA" id="ARBA00000439"/>
    </source>
</evidence>
<evidence type="ECO:0000256" key="8">
    <source>
        <dbReference type="ARBA" id="ARBA00031501"/>
    </source>
</evidence>
<dbReference type="EMBL" id="UOFX01000080">
    <property type="protein sequence ID" value="VAX11032.1"/>
    <property type="molecule type" value="Genomic_DNA"/>
</dbReference>
<dbReference type="AlphaFoldDB" id="A0A3B1B4G5"/>
<dbReference type="NCBIfam" id="NF011080">
    <property type="entry name" value="PRK14508.1-3"/>
    <property type="match status" value="1"/>
</dbReference>
<accession>A0A3B1B4G5</accession>
<dbReference type="InterPro" id="IPR003385">
    <property type="entry name" value="Glyco_hydro_77"/>
</dbReference>
<dbReference type="NCBIfam" id="TIGR00217">
    <property type="entry name" value="malQ"/>
    <property type="match status" value="1"/>
</dbReference>